<dbReference type="Proteomes" id="UP000095281">
    <property type="component" value="Unplaced"/>
</dbReference>
<organism evidence="2 3">
    <name type="scientific">Meloidogyne hapla</name>
    <name type="common">Root-knot nematode worm</name>
    <dbReference type="NCBI Taxonomy" id="6305"/>
    <lineage>
        <taxon>Eukaryota</taxon>
        <taxon>Metazoa</taxon>
        <taxon>Ecdysozoa</taxon>
        <taxon>Nematoda</taxon>
        <taxon>Chromadorea</taxon>
        <taxon>Rhabditida</taxon>
        <taxon>Tylenchina</taxon>
        <taxon>Tylenchomorpha</taxon>
        <taxon>Tylenchoidea</taxon>
        <taxon>Meloidogynidae</taxon>
        <taxon>Meloidogyninae</taxon>
        <taxon>Meloidogyne</taxon>
    </lineage>
</organism>
<feature type="compositionally biased region" description="Basic and acidic residues" evidence="1">
    <location>
        <begin position="38"/>
        <end position="48"/>
    </location>
</feature>
<protein>
    <submittedName>
        <fullName evidence="3">Uncharacterized protein</fullName>
    </submittedName>
</protein>
<evidence type="ECO:0000256" key="1">
    <source>
        <dbReference type="SAM" id="MobiDB-lite"/>
    </source>
</evidence>
<reference evidence="3" key="1">
    <citation type="submission" date="2016-11" db="UniProtKB">
        <authorList>
            <consortium name="WormBaseParasite"/>
        </authorList>
    </citation>
    <scope>IDENTIFICATION</scope>
</reference>
<dbReference type="AlphaFoldDB" id="A0A1I8BNM0"/>
<feature type="compositionally biased region" description="Basic and acidic residues" evidence="1">
    <location>
        <begin position="122"/>
        <end position="156"/>
    </location>
</feature>
<feature type="compositionally biased region" description="Basic and acidic residues" evidence="1">
    <location>
        <begin position="56"/>
        <end position="73"/>
    </location>
</feature>
<evidence type="ECO:0000313" key="2">
    <source>
        <dbReference type="Proteomes" id="UP000095281"/>
    </source>
</evidence>
<sequence length="156" mass="18428">MNKHSQYQQLSHLNAIPLRVTPANEPSTSTTVIDEELDHQLLREQHTEESEDDELVKETNIKEDKNEGNEEKRRIMRHPPIRIVVSEEGFHPGDIPGDVQGEEEGQKWQENKRREGEEEQKQEEKDEKESEKQINDNNKIIEEVQRVKLENRNRCQ</sequence>
<feature type="region of interest" description="Disordered" evidence="1">
    <location>
        <begin position="1"/>
        <end position="156"/>
    </location>
</feature>
<feature type="compositionally biased region" description="Basic and acidic residues" evidence="1">
    <location>
        <begin position="104"/>
        <end position="116"/>
    </location>
</feature>
<evidence type="ECO:0000313" key="3">
    <source>
        <dbReference type="WBParaSite" id="MhA1_Contig338.frz3.gene12"/>
    </source>
</evidence>
<name>A0A1I8BNM0_MELHA</name>
<dbReference type="WBParaSite" id="MhA1_Contig338.frz3.gene12">
    <property type="protein sequence ID" value="MhA1_Contig338.frz3.gene12"/>
    <property type="gene ID" value="MhA1_Contig338.frz3.gene12"/>
</dbReference>
<keyword evidence="2" id="KW-1185">Reference proteome</keyword>
<accession>A0A1I8BNM0</accession>
<feature type="compositionally biased region" description="Polar residues" evidence="1">
    <location>
        <begin position="1"/>
        <end position="12"/>
    </location>
</feature>
<proteinExistence type="predicted"/>